<protein>
    <submittedName>
        <fullName evidence="6">LysR family transcriptional regulator</fullName>
    </submittedName>
</protein>
<gene>
    <name evidence="6" type="ORF">F2P44_11060</name>
</gene>
<dbReference type="CDD" id="cd00090">
    <property type="entry name" value="HTH_ARSR"/>
    <property type="match status" value="1"/>
</dbReference>
<sequence>MIDKLDITHLRILDALYKLGKLSAAAEHLGVSQQAISLQLKKLREILGDPLFVRTGHGMLATPYANLIEPHIHQVLVRLHAIPLPDSVTPDTISRTLSICATDYTQKVIVAALIRDLRVSAPGVNIIVVDIEVNDLTAKMHQGDIDVTFTVDGYVPAGLVSEPLFIEQYRCVSADSAMLTGAPMALATLVGYDFLITSPGTGSFKGSADAWFERQGLRRKVVLSAPSFFMAQEFLRQSDMVAFLPSRLLPAAGLFDIPLEKYPPGYEVVAACHPSANKDPFMRWLLARVKHLLAA</sequence>
<evidence type="ECO:0000259" key="5">
    <source>
        <dbReference type="PROSITE" id="PS50931"/>
    </source>
</evidence>
<dbReference type="SUPFAM" id="SSF46785">
    <property type="entry name" value="Winged helix' DNA-binding domain"/>
    <property type="match status" value="1"/>
</dbReference>
<dbReference type="InterPro" id="IPR000847">
    <property type="entry name" value="LysR_HTH_N"/>
</dbReference>
<evidence type="ECO:0000313" key="6">
    <source>
        <dbReference type="EMBL" id="NHZ79811.1"/>
    </source>
</evidence>
<name>A0ABX0N985_9BURK</name>
<evidence type="ECO:0000256" key="2">
    <source>
        <dbReference type="ARBA" id="ARBA00023015"/>
    </source>
</evidence>
<comment type="similarity">
    <text evidence="1">Belongs to the LysR transcriptional regulatory family.</text>
</comment>
<dbReference type="Pfam" id="PF00126">
    <property type="entry name" value="HTH_1"/>
    <property type="match status" value="1"/>
</dbReference>
<dbReference type="Gene3D" id="3.40.190.10">
    <property type="entry name" value="Periplasmic binding protein-like II"/>
    <property type="match status" value="2"/>
</dbReference>
<evidence type="ECO:0000256" key="4">
    <source>
        <dbReference type="ARBA" id="ARBA00023163"/>
    </source>
</evidence>
<dbReference type="SUPFAM" id="SSF53850">
    <property type="entry name" value="Periplasmic binding protein-like II"/>
    <property type="match status" value="1"/>
</dbReference>
<keyword evidence="3" id="KW-0238">DNA-binding</keyword>
<dbReference type="Gene3D" id="1.10.10.10">
    <property type="entry name" value="Winged helix-like DNA-binding domain superfamily/Winged helix DNA-binding domain"/>
    <property type="match status" value="1"/>
</dbReference>
<dbReference type="InterPro" id="IPR036388">
    <property type="entry name" value="WH-like_DNA-bd_sf"/>
</dbReference>
<comment type="caution">
    <text evidence="6">The sequence shown here is derived from an EMBL/GenBank/DDBJ whole genome shotgun (WGS) entry which is preliminary data.</text>
</comment>
<dbReference type="InterPro" id="IPR036390">
    <property type="entry name" value="WH_DNA-bd_sf"/>
</dbReference>
<dbReference type="Pfam" id="PF03466">
    <property type="entry name" value="LysR_substrate"/>
    <property type="match status" value="1"/>
</dbReference>
<feature type="domain" description="HTH lysR-type" evidence="5">
    <location>
        <begin position="5"/>
        <end position="62"/>
    </location>
</feature>
<dbReference type="PANTHER" id="PTHR30118:SF15">
    <property type="entry name" value="TRANSCRIPTIONAL REGULATORY PROTEIN"/>
    <property type="match status" value="1"/>
</dbReference>
<dbReference type="InterPro" id="IPR005119">
    <property type="entry name" value="LysR_subst-bd"/>
</dbReference>
<evidence type="ECO:0000256" key="3">
    <source>
        <dbReference type="ARBA" id="ARBA00023125"/>
    </source>
</evidence>
<dbReference type="RefSeq" id="WP_167086771.1">
    <property type="nucleotide sequence ID" value="NZ_WHJG01000009.1"/>
</dbReference>
<keyword evidence="7" id="KW-1185">Reference proteome</keyword>
<dbReference type="EMBL" id="WHJG01000009">
    <property type="protein sequence ID" value="NHZ79811.1"/>
    <property type="molecule type" value="Genomic_DNA"/>
</dbReference>
<dbReference type="PANTHER" id="PTHR30118">
    <property type="entry name" value="HTH-TYPE TRANSCRIPTIONAL REGULATOR LEUO-RELATED"/>
    <property type="match status" value="1"/>
</dbReference>
<keyword evidence="4" id="KW-0804">Transcription</keyword>
<dbReference type="InterPro" id="IPR011991">
    <property type="entry name" value="ArsR-like_HTH"/>
</dbReference>
<evidence type="ECO:0000256" key="1">
    <source>
        <dbReference type="ARBA" id="ARBA00009437"/>
    </source>
</evidence>
<organism evidence="6 7">
    <name type="scientific">Massilia frigida</name>
    <dbReference type="NCBI Taxonomy" id="2609281"/>
    <lineage>
        <taxon>Bacteria</taxon>
        <taxon>Pseudomonadati</taxon>
        <taxon>Pseudomonadota</taxon>
        <taxon>Betaproteobacteria</taxon>
        <taxon>Burkholderiales</taxon>
        <taxon>Oxalobacteraceae</taxon>
        <taxon>Telluria group</taxon>
        <taxon>Massilia</taxon>
    </lineage>
</organism>
<proteinExistence type="inferred from homology"/>
<dbReference type="Proteomes" id="UP000621455">
    <property type="component" value="Unassembled WGS sequence"/>
</dbReference>
<reference evidence="6 7" key="1">
    <citation type="submission" date="2019-10" db="EMBL/GenBank/DDBJ databases">
        <title>Taxonomy of Antarctic Massilia spp.: description of Massilia rubra sp. nov., Massilia aquatica sp. nov., Massilia mucilaginosa sp. nov., Massilia frigida sp. nov. isolated from streams, lakes and regoliths.</title>
        <authorList>
            <person name="Holochova P."/>
            <person name="Sedlacek I."/>
            <person name="Kralova S."/>
            <person name="Maslanova I."/>
            <person name="Busse H.-J."/>
            <person name="Stankova E."/>
            <person name="Vrbovska V."/>
            <person name="Kovarovic V."/>
            <person name="Bartak M."/>
            <person name="Svec P."/>
            <person name="Pantucek R."/>
        </authorList>
    </citation>
    <scope>NUCLEOTIDE SEQUENCE [LARGE SCALE GENOMIC DNA]</scope>
    <source>
        <strain evidence="6 7">CCM 8695</strain>
    </source>
</reference>
<accession>A0ABX0N985</accession>
<dbReference type="PROSITE" id="PS50931">
    <property type="entry name" value="HTH_LYSR"/>
    <property type="match status" value="1"/>
</dbReference>
<keyword evidence="2" id="KW-0805">Transcription regulation</keyword>
<dbReference type="PRINTS" id="PR00039">
    <property type="entry name" value="HTHLYSR"/>
</dbReference>
<evidence type="ECO:0000313" key="7">
    <source>
        <dbReference type="Proteomes" id="UP000621455"/>
    </source>
</evidence>
<dbReference type="InterPro" id="IPR050389">
    <property type="entry name" value="LysR-type_TF"/>
</dbReference>